<sequence length="97" mass="11112">MNNQRLSKTQNRSVMCAFIMSGCATKDTLSDFIISLGKSQLYMDFTSYKYFIEDSVIFATDAMNQWITGVSYDELNEEVKKKMFDPSNKLSYSVSVN</sequence>
<dbReference type="RefSeq" id="YP_004301265.1">
    <property type="nucleotide sequence ID" value="NC_015251.1"/>
</dbReference>
<gene>
    <name evidence="1" type="ORF">65p429</name>
</gene>
<proteinExistence type="predicted"/>
<keyword evidence="2" id="KW-1185">Reference proteome</keyword>
<evidence type="ECO:0000313" key="2">
    <source>
        <dbReference type="Proteomes" id="UP000008727"/>
    </source>
</evidence>
<evidence type="ECO:0000313" key="1">
    <source>
        <dbReference type="EMBL" id="ADQ53435.1"/>
    </source>
</evidence>
<name>E5DSR2_9CAUD</name>
<dbReference type="PROSITE" id="PS51257">
    <property type="entry name" value="PROKAR_LIPOPROTEIN"/>
    <property type="match status" value="1"/>
</dbReference>
<accession>E5DSR2</accession>
<protein>
    <submittedName>
        <fullName evidence="1">Uncharacterized protein</fullName>
    </submittedName>
</protein>
<dbReference type="KEGG" id="vg:10323705"/>
<organism evidence="1 2">
    <name type="scientific">Aeromonas phage 65</name>
    <dbReference type="NCBI Taxonomy" id="2919549"/>
    <lineage>
        <taxon>Viruses</taxon>
        <taxon>Duplodnaviria</taxon>
        <taxon>Heunggongvirae</taxon>
        <taxon>Uroviricota</taxon>
        <taxon>Caudoviricetes</taxon>
        <taxon>Pantevenvirales</taxon>
        <taxon>Straboviridae</taxon>
        <taxon>Emmerichvirinae</taxon>
        <taxon>Ishigurovirus</taxon>
        <taxon>Ishigurovirus osborne</taxon>
    </lineage>
</organism>
<reference evidence="1 2" key="1">
    <citation type="journal article" date="2010" name="Virol. J.">
        <title>Genomes of the T4-related bacteriophages as windows on microbial genome evolution.</title>
        <authorList>
            <person name="Petrov V.M."/>
            <person name="Ratnayaka S."/>
            <person name="Nolan J.M."/>
            <person name="Miller E.S."/>
            <person name="Karam J.D."/>
        </authorList>
    </citation>
    <scope>NUCLEOTIDE SEQUENCE [LARGE SCALE GENOMIC DNA]</scope>
</reference>
<dbReference type="EMBL" id="GU459069">
    <property type="protein sequence ID" value="ADQ53435.1"/>
    <property type="molecule type" value="Genomic_DNA"/>
</dbReference>
<dbReference type="Proteomes" id="UP000008727">
    <property type="component" value="Segment"/>
</dbReference>